<feature type="transmembrane region" description="Helical" evidence="7">
    <location>
        <begin position="74"/>
        <end position="100"/>
    </location>
</feature>
<dbReference type="GO" id="GO:0055085">
    <property type="term" value="P:transmembrane transport"/>
    <property type="evidence" value="ECO:0007669"/>
    <property type="project" value="InterPro"/>
</dbReference>
<accession>A0A089MBC3</accession>
<dbReference type="SUPFAM" id="SSF161098">
    <property type="entry name" value="MetI-like"/>
    <property type="match status" value="1"/>
</dbReference>
<evidence type="ECO:0000313" key="10">
    <source>
        <dbReference type="Proteomes" id="UP000029500"/>
    </source>
</evidence>
<dbReference type="EMBL" id="CP009287">
    <property type="protein sequence ID" value="AIQ71126.1"/>
    <property type="molecule type" value="Genomic_DNA"/>
</dbReference>
<feature type="transmembrane region" description="Helical" evidence="7">
    <location>
        <begin position="16"/>
        <end position="39"/>
    </location>
</feature>
<dbReference type="InterPro" id="IPR051393">
    <property type="entry name" value="ABC_transporter_permease"/>
</dbReference>
<evidence type="ECO:0000256" key="4">
    <source>
        <dbReference type="ARBA" id="ARBA00022692"/>
    </source>
</evidence>
<proteinExistence type="inferred from homology"/>
<dbReference type="Pfam" id="PF00528">
    <property type="entry name" value="BPD_transp_1"/>
    <property type="match status" value="1"/>
</dbReference>
<dbReference type="OrthoDB" id="9786413at2"/>
<evidence type="ECO:0000256" key="5">
    <source>
        <dbReference type="ARBA" id="ARBA00022989"/>
    </source>
</evidence>
<dbReference type="PANTHER" id="PTHR30193">
    <property type="entry name" value="ABC TRANSPORTER PERMEASE PROTEIN"/>
    <property type="match status" value="1"/>
</dbReference>
<dbReference type="STRING" id="189425.PGRAT_28670"/>
<dbReference type="AlphaFoldDB" id="A0A089MBC3"/>
<feature type="transmembrane region" description="Helical" evidence="7">
    <location>
        <begin position="271"/>
        <end position="288"/>
    </location>
</feature>
<dbReference type="InterPro" id="IPR000515">
    <property type="entry name" value="MetI-like"/>
</dbReference>
<dbReference type="CDD" id="cd06261">
    <property type="entry name" value="TM_PBP2"/>
    <property type="match status" value="1"/>
</dbReference>
<dbReference type="eggNOG" id="COG1175">
    <property type="taxonomic scope" value="Bacteria"/>
</dbReference>
<evidence type="ECO:0000259" key="8">
    <source>
        <dbReference type="PROSITE" id="PS50928"/>
    </source>
</evidence>
<evidence type="ECO:0000256" key="2">
    <source>
        <dbReference type="ARBA" id="ARBA00022448"/>
    </source>
</evidence>
<feature type="transmembrane region" description="Helical" evidence="7">
    <location>
        <begin position="112"/>
        <end position="132"/>
    </location>
</feature>
<evidence type="ECO:0000256" key="1">
    <source>
        <dbReference type="ARBA" id="ARBA00004651"/>
    </source>
</evidence>
<name>A0A089MBC3_9BACL</name>
<keyword evidence="4 7" id="KW-0812">Transmembrane</keyword>
<evidence type="ECO:0000256" key="3">
    <source>
        <dbReference type="ARBA" id="ARBA00022475"/>
    </source>
</evidence>
<evidence type="ECO:0000256" key="7">
    <source>
        <dbReference type="RuleBase" id="RU363032"/>
    </source>
</evidence>
<gene>
    <name evidence="9" type="ORF">PGRAT_28670</name>
</gene>
<evidence type="ECO:0000256" key="6">
    <source>
        <dbReference type="ARBA" id="ARBA00023136"/>
    </source>
</evidence>
<protein>
    <submittedName>
        <fullName evidence="9">ABC transporter permease</fullName>
    </submittedName>
</protein>
<sequence length="296" mass="33269">MRKTLRLQRGWGQQIIFLWPALLFFLTIVVTPFILGFYYSSTNWNGLDLDKAVWTGADNWKRIFMNDDKFWDSLFFTLRFTVVSVIAANVLALLLAFLLMTSLKTKKVLRTIFFIPNVIGGILLGYIWQFIFTKGFATIGEMTGLSFFQLPWLGTASTGFWGLVIVFVWQTAGYMMVIYIAGLAGIPKDLIEAAKIDGARAPQLFKNVYVPLIMPAITICLFLTTSNAFKMFDLNLSLTKGGPGTSTQSLAYNIYAEALINNRYGLGTAKALLFFFAVSLITVTQVWLTKRKEVSA</sequence>
<keyword evidence="5 7" id="KW-1133">Transmembrane helix</keyword>
<keyword evidence="3" id="KW-1003">Cell membrane</keyword>
<dbReference type="HOGENOM" id="CLU_016047_0_0_9"/>
<organism evidence="9 10">
    <name type="scientific">Paenibacillus graminis</name>
    <dbReference type="NCBI Taxonomy" id="189425"/>
    <lineage>
        <taxon>Bacteria</taxon>
        <taxon>Bacillati</taxon>
        <taxon>Bacillota</taxon>
        <taxon>Bacilli</taxon>
        <taxon>Bacillales</taxon>
        <taxon>Paenibacillaceae</taxon>
        <taxon>Paenibacillus</taxon>
    </lineage>
</organism>
<evidence type="ECO:0000313" key="9">
    <source>
        <dbReference type="EMBL" id="AIQ71126.1"/>
    </source>
</evidence>
<dbReference type="InterPro" id="IPR035906">
    <property type="entry name" value="MetI-like_sf"/>
</dbReference>
<dbReference type="GO" id="GO:0005886">
    <property type="term" value="C:plasma membrane"/>
    <property type="evidence" value="ECO:0007669"/>
    <property type="project" value="UniProtKB-SubCell"/>
</dbReference>
<feature type="domain" description="ABC transmembrane type-1" evidence="8">
    <location>
        <begin position="74"/>
        <end position="285"/>
    </location>
</feature>
<keyword evidence="2 7" id="KW-0813">Transport</keyword>
<dbReference type="RefSeq" id="WP_025703667.1">
    <property type="nucleotide sequence ID" value="NZ_CP009287.1"/>
</dbReference>
<reference evidence="9 10" key="1">
    <citation type="submission" date="2014-08" db="EMBL/GenBank/DDBJ databases">
        <title>Comparative genomics of the Paenibacillus odorifer group.</title>
        <authorList>
            <person name="den Bakker H.C."/>
            <person name="Tsai Y.-C."/>
            <person name="Martin N."/>
            <person name="Korlach J."/>
            <person name="Wiedmann M."/>
        </authorList>
    </citation>
    <scope>NUCLEOTIDE SEQUENCE [LARGE SCALE GENOMIC DNA]</scope>
    <source>
        <strain evidence="9 10">DSM 15220</strain>
    </source>
</reference>
<dbReference type="Gene3D" id="1.10.3720.10">
    <property type="entry name" value="MetI-like"/>
    <property type="match status" value="1"/>
</dbReference>
<feature type="transmembrane region" description="Helical" evidence="7">
    <location>
        <begin position="207"/>
        <end position="229"/>
    </location>
</feature>
<dbReference type="PANTHER" id="PTHR30193:SF41">
    <property type="entry name" value="DIACETYLCHITOBIOSE UPTAKE SYSTEM PERMEASE PROTEIN NGCF"/>
    <property type="match status" value="1"/>
</dbReference>
<dbReference type="Proteomes" id="UP000029500">
    <property type="component" value="Chromosome"/>
</dbReference>
<dbReference type="PROSITE" id="PS50928">
    <property type="entry name" value="ABC_TM1"/>
    <property type="match status" value="1"/>
</dbReference>
<keyword evidence="10" id="KW-1185">Reference proteome</keyword>
<comment type="subcellular location">
    <subcellularLocation>
        <location evidence="1 7">Cell membrane</location>
        <topology evidence="1 7">Multi-pass membrane protein</topology>
    </subcellularLocation>
</comment>
<comment type="similarity">
    <text evidence="7">Belongs to the binding-protein-dependent transport system permease family.</text>
</comment>
<keyword evidence="6 7" id="KW-0472">Membrane</keyword>
<dbReference type="KEGG" id="pgm:PGRAT_28670"/>